<protein>
    <submittedName>
        <fullName evidence="1">Uncharacterized protein</fullName>
    </submittedName>
</protein>
<organism evidence="1 2">
    <name type="scientific">Urochloa decumbens</name>
    <dbReference type="NCBI Taxonomy" id="240449"/>
    <lineage>
        <taxon>Eukaryota</taxon>
        <taxon>Viridiplantae</taxon>
        <taxon>Streptophyta</taxon>
        <taxon>Embryophyta</taxon>
        <taxon>Tracheophyta</taxon>
        <taxon>Spermatophyta</taxon>
        <taxon>Magnoliopsida</taxon>
        <taxon>Liliopsida</taxon>
        <taxon>Poales</taxon>
        <taxon>Poaceae</taxon>
        <taxon>PACMAD clade</taxon>
        <taxon>Panicoideae</taxon>
        <taxon>Panicodae</taxon>
        <taxon>Paniceae</taxon>
        <taxon>Melinidinae</taxon>
        <taxon>Urochloa</taxon>
    </lineage>
</organism>
<gene>
    <name evidence="1" type="ORF">URODEC1_LOCUS56488</name>
</gene>
<dbReference type="Proteomes" id="UP001497457">
    <property type="component" value="Chromosome 21rd"/>
</dbReference>
<dbReference type="EMBL" id="OZ075131">
    <property type="protein sequence ID" value="CAL4982164.1"/>
    <property type="molecule type" value="Genomic_DNA"/>
</dbReference>
<keyword evidence="2" id="KW-1185">Reference proteome</keyword>
<dbReference type="PANTHER" id="PTHR34835">
    <property type="entry name" value="OS07G0283600 PROTEIN-RELATED"/>
    <property type="match status" value="1"/>
</dbReference>
<dbReference type="AlphaFoldDB" id="A0ABC9AL64"/>
<reference evidence="1" key="1">
    <citation type="submission" date="2024-10" db="EMBL/GenBank/DDBJ databases">
        <authorList>
            <person name="Ryan C."/>
        </authorList>
    </citation>
    <scope>NUCLEOTIDE SEQUENCE [LARGE SCALE GENOMIC DNA]</scope>
</reference>
<evidence type="ECO:0000313" key="2">
    <source>
        <dbReference type="Proteomes" id="UP001497457"/>
    </source>
</evidence>
<name>A0ABC9AL64_9POAL</name>
<accession>A0ABC9AL64</accession>
<proteinExistence type="predicted"/>
<dbReference type="PANTHER" id="PTHR34835:SF69">
    <property type="entry name" value="UBIQUITIN-LIKE PROTEASE FAMILY PROFILE DOMAIN-CONTAINING PROTEIN"/>
    <property type="match status" value="1"/>
</dbReference>
<evidence type="ECO:0000313" key="1">
    <source>
        <dbReference type="EMBL" id="CAL4982164.1"/>
    </source>
</evidence>
<sequence length="735" mass="81681">MLKVCGVAARCSFSHVHDVIQRLDARKRDLVKEIGFEGLLFFPGIRKFDRRFIVWLMCQVDALVQTLVLAEDVRLKFDKFDVARVFGIPCTGKFVGVDGGPSKLVVSKVMAALIGENKSRDRSIKAIKDAVLRDYGPSMTAADCRRFKVAFVVYVMSTVLAPGARFDHACVDYWDALQDADRIEQYDWAEYVLRRLLDAVVKVKMDLSSKRKVPNITGCSLFLQVLYLDSVDLGVLNVDHCLLPRVRWFGADRMICMIRADCVKCTNEENVREFGKSKLLPASRVCYSWADGIVEFAPLMRNVEHDTINEASLLLADLLQAPVEEGVSFFKIVSSFVGADNTCRIGLAFISVVGPYICGKRVSKFSDAPCGFNGVIISTGTPHFFQSGQLSSGSCSKPELLKYDQFSHIGERMSSSAKRHCLQESYVENCKPGCVSLSWVPLAMKNGMSGGDECVPASRLLSADGNDPPELGLKLRYSRDEAVSLLVDMFGDDVAASSLSGGRCNFGSHISGTVHNWVRQIGGEGEIDSFLFDSIVRGYMAHECTSKVEDSNFTWRQIVDSDYMAFVMKRVGCANVDTVSCGLGDRVGLNAVVKCKLMFFPGFVKGRWFCYAWRFDVNVLYVFDPLMKGGGNSDILQFHDIMGKEVFLAVKGESGGKLMPERCTIRPRVQLLHVESPFTRANRSGIACLYFCFMFDGVRIRGSSDMHDIEVLAPSIICEALQNLRVMVPNFRAKS</sequence>